<evidence type="ECO:0000313" key="15">
    <source>
        <dbReference type="EMBL" id="EDQ90436.1"/>
    </source>
</evidence>
<dbReference type="GO" id="GO:0030378">
    <property type="term" value="F:serine racemase activity"/>
    <property type="evidence" value="ECO:0007669"/>
    <property type="project" value="UniProtKB-EC"/>
</dbReference>
<dbReference type="CDD" id="cd01562">
    <property type="entry name" value="Thr-dehyd"/>
    <property type="match status" value="1"/>
</dbReference>
<evidence type="ECO:0000256" key="10">
    <source>
        <dbReference type="ARBA" id="ARBA00070760"/>
    </source>
</evidence>
<dbReference type="GeneID" id="5889971"/>
<dbReference type="GO" id="GO:0005524">
    <property type="term" value="F:ATP binding"/>
    <property type="evidence" value="ECO:0007669"/>
    <property type="project" value="UniProtKB-ARBA"/>
</dbReference>
<dbReference type="PANTHER" id="PTHR48078:SF19">
    <property type="entry name" value="ACT DOMAIN-CONTAINING PROTEIN"/>
    <property type="match status" value="1"/>
</dbReference>
<dbReference type="CDD" id="cd04886">
    <property type="entry name" value="ACT_ThrD-II-like"/>
    <property type="match status" value="1"/>
</dbReference>
<evidence type="ECO:0000256" key="2">
    <source>
        <dbReference type="ARBA" id="ARBA00010869"/>
    </source>
</evidence>
<evidence type="ECO:0000256" key="11">
    <source>
        <dbReference type="ARBA" id="ARBA00076108"/>
    </source>
</evidence>
<dbReference type="Pfam" id="PF00291">
    <property type="entry name" value="PALP"/>
    <property type="match status" value="1"/>
</dbReference>
<evidence type="ECO:0000256" key="5">
    <source>
        <dbReference type="ARBA" id="ARBA00031418"/>
    </source>
</evidence>
<dbReference type="InterPro" id="IPR050147">
    <property type="entry name" value="Ser/Thr_Dehydratase"/>
</dbReference>
<proteinExistence type="inferred from homology"/>
<feature type="domain" description="ACT" evidence="14">
    <location>
        <begin position="317"/>
        <end position="389"/>
    </location>
</feature>
<dbReference type="InterPro" id="IPR044561">
    <property type="entry name" value="ACT_ThrD-II-like"/>
</dbReference>
<evidence type="ECO:0000256" key="1">
    <source>
        <dbReference type="ARBA" id="ARBA00001933"/>
    </source>
</evidence>
<dbReference type="GO" id="GO:0003941">
    <property type="term" value="F:L-serine ammonia-lyase activity"/>
    <property type="evidence" value="ECO:0000318"/>
    <property type="project" value="GO_Central"/>
</dbReference>
<dbReference type="AlphaFoldDB" id="A9UVQ8"/>
<comment type="catalytic activity">
    <reaction evidence="7">
        <text>L-serine = D-serine</text>
        <dbReference type="Rhea" id="RHEA:10980"/>
        <dbReference type="ChEBI" id="CHEBI:33384"/>
        <dbReference type="ChEBI" id="CHEBI:35247"/>
        <dbReference type="EC" id="5.1.1.18"/>
    </reaction>
</comment>
<dbReference type="KEGG" id="mbr:MONBRDRAFT_16023"/>
<feature type="non-terminal residue" evidence="15">
    <location>
        <position position="1"/>
    </location>
</feature>
<evidence type="ECO:0000256" key="3">
    <source>
        <dbReference type="ARBA" id="ARBA00022898"/>
    </source>
</evidence>
<dbReference type="InterPro" id="IPR001926">
    <property type="entry name" value="TrpB-like_PALP"/>
</dbReference>
<keyword evidence="4" id="KW-0456">Lyase</keyword>
<dbReference type="PROSITE" id="PS51671">
    <property type="entry name" value="ACT"/>
    <property type="match status" value="1"/>
</dbReference>
<dbReference type="GO" id="GO:0004794">
    <property type="term" value="F:threonine deaminase activity"/>
    <property type="evidence" value="ECO:0007669"/>
    <property type="project" value="InterPro"/>
</dbReference>
<dbReference type="eggNOG" id="KOG1250">
    <property type="taxonomic scope" value="Eukaryota"/>
</dbReference>
<dbReference type="NCBIfam" id="TIGR01127">
    <property type="entry name" value="ilvA_1Cterm"/>
    <property type="match status" value="1"/>
</dbReference>
<comment type="function">
    <text evidence="8">Catalyzes the synthesis of D-serine from L-serine. D-serine is a key coagonist with glutamate at NMDA receptors. Has dehydratase activity towards both L-serine and D-serine.</text>
</comment>
<dbReference type="GO" id="GO:0008721">
    <property type="term" value="F:D-serine ammonia-lyase activity"/>
    <property type="evidence" value="ECO:0007669"/>
    <property type="project" value="UniProtKB-EC"/>
</dbReference>
<reference evidence="15 16" key="1">
    <citation type="journal article" date="2008" name="Nature">
        <title>The genome of the choanoflagellate Monosiga brevicollis and the origin of metazoans.</title>
        <authorList>
            <consortium name="JGI Sequencing"/>
            <person name="King N."/>
            <person name="Westbrook M.J."/>
            <person name="Young S.L."/>
            <person name="Kuo A."/>
            <person name="Abedin M."/>
            <person name="Chapman J."/>
            <person name="Fairclough S."/>
            <person name="Hellsten U."/>
            <person name="Isogai Y."/>
            <person name="Letunic I."/>
            <person name="Marr M."/>
            <person name="Pincus D."/>
            <person name="Putnam N."/>
            <person name="Rokas A."/>
            <person name="Wright K.J."/>
            <person name="Zuzow R."/>
            <person name="Dirks W."/>
            <person name="Good M."/>
            <person name="Goodstein D."/>
            <person name="Lemons D."/>
            <person name="Li W."/>
            <person name="Lyons J.B."/>
            <person name="Morris A."/>
            <person name="Nichols S."/>
            <person name="Richter D.J."/>
            <person name="Salamov A."/>
            <person name="Bork P."/>
            <person name="Lim W.A."/>
            <person name="Manning G."/>
            <person name="Miller W.T."/>
            <person name="McGinnis W."/>
            <person name="Shapiro H."/>
            <person name="Tjian R."/>
            <person name="Grigoriev I.V."/>
            <person name="Rokhsar D."/>
        </authorList>
    </citation>
    <scope>NUCLEOTIDE SEQUENCE [LARGE SCALE GENOMIC DNA]</scope>
    <source>
        <strain evidence="16">MX1 / ATCC 50154</strain>
    </source>
</reference>
<protein>
    <recommendedName>
        <fullName evidence="10">Serine racemase</fullName>
        <ecNumber evidence="9">5.1.1.18</ecNumber>
    </recommendedName>
    <alternativeName>
        <fullName evidence="11">D-serine ammonia-lyase</fullName>
    </alternativeName>
    <alternativeName>
        <fullName evidence="13">D-serine dehydratase</fullName>
    </alternativeName>
    <alternativeName>
        <fullName evidence="12">L-serine ammonia-lyase</fullName>
    </alternativeName>
    <alternativeName>
        <fullName evidence="5">L-serine dehydratase</fullName>
    </alternativeName>
</protein>
<dbReference type="SUPFAM" id="SSF53686">
    <property type="entry name" value="Tryptophan synthase beta subunit-like PLP-dependent enzymes"/>
    <property type="match status" value="1"/>
</dbReference>
<dbReference type="Proteomes" id="UP000001357">
    <property type="component" value="Unassembled WGS sequence"/>
</dbReference>
<evidence type="ECO:0000256" key="13">
    <source>
        <dbReference type="ARBA" id="ARBA00081761"/>
    </source>
</evidence>
<dbReference type="InterPro" id="IPR002912">
    <property type="entry name" value="ACT_dom"/>
</dbReference>
<evidence type="ECO:0000256" key="12">
    <source>
        <dbReference type="ARBA" id="ARBA00081060"/>
    </source>
</evidence>
<comment type="similarity">
    <text evidence="2">Belongs to the serine/threonine dehydratase family.</text>
</comment>
<evidence type="ECO:0000256" key="6">
    <source>
        <dbReference type="ARBA" id="ARBA00050422"/>
    </source>
</evidence>
<dbReference type="InterPro" id="IPR036052">
    <property type="entry name" value="TrpB-like_PALP_sf"/>
</dbReference>
<sequence length="389" mass="41492">YRISDGLHPTPCDLSYALSALTGTDLYFKKEYTLRTGSFKERGARNALKQLTPEQRKHGVIAASAGNHALGLAYHGQLLNIPVYLVMPLFAPLSKVEKCRTFGANVMTEGAHIGESMVIALRMAAEKKLTYINGYNDQAIIAGQGTCALEILEQVPDVDAVVVPVGGAGLLAGVALAIKTLRPEIEVIGVEGETCPSFSAALKAGEPVTVEVQSTLADGLAVPRVGPTAFAVARDRTDRCVLVSEKEVAIAVLRLLEVEKCVVEGAGAAGFAALLANKLPELKGKKVVCLLCGGNIDVPVIGRVLERGLAADGRLVRFTVAVSDRPGSIARLTALMAELGASVKDIQHERAWIETDIMSVAIRVVLETRSREHAEEVHQQLLQRGYKCV</sequence>
<comment type="catalytic activity">
    <reaction evidence="6">
        <text>D-serine = pyruvate + NH4(+)</text>
        <dbReference type="Rhea" id="RHEA:13977"/>
        <dbReference type="ChEBI" id="CHEBI:15361"/>
        <dbReference type="ChEBI" id="CHEBI:28938"/>
        <dbReference type="ChEBI" id="CHEBI:35247"/>
        <dbReference type="EC" id="4.3.1.18"/>
    </reaction>
</comment>
<dbReference type="GO" id="GO:0006567">
    <property type="term" value="P:L-threonine catabolic process"/>
    <property type="evidence" value="ECO:0007669"/>
    <property type="project" value="InterPro"/>
</dbReference>
<dbReference type="InParanoid" id="A9UVQ8"/>
<accession>A9UVQ8</accession>
<name>A9UVQ8_MONBE</name>
<evidence type="ECO:0000256" key="7">
    <source>
        <dbReference type="ARBA" id="ARBA00051769"/>
    </source>
</evidence>
<dbReference type="InterPro" id="IPR005789">
    <property type="entry name" value="Thr_deHydtase_catblc"/>
</dbReference>
<dbReference type="OMA" id="QTQHLGQ"/>
<dbReference type="EMBL" id="CH991547">
    <property type="protein sequence ID" value="EDQ90436.1"/>
    <property type="molecule type" value="Genomic_DNA"/>
</dbReference>
<organism evidence="15 16">
    <name type="scientific">Monosiga brevicollis</name>
    <name type="common">Choanoflagellate</name>
    <dbReference type="NCBI Taxonomy" id="81824"/>
    <lineage>
        <taxon>Eukaryota</taxon>
        <taxon>Choanoflagellata</taxon>
        <taxon>Craspedida</taxon>
        <taxon>Salpingoecidae</taxon>
        <taxon>Monosiga</taxon>
    </lineage>
</organism>
<keyword evidence="3" id="KW-0663">Pyridoxal phosphate</keyword>
<evidence type="ECO:0000256" key="8">
    <source>
        <dbReference type="ARBA" id="ARBA00056426"/>
    </source>
</evidence>
<keyword evidence="16" id="KW-1185">Reference proteome</keyword>
<dbReference type="EC" id="5.1.1.18" evidence="9"/>
<dbReference type="PANTHER" id="PTHR48078">
    <property type="entry name" value="THREONINE DEHYDRATASE, MITOCHONDRIAL-RELATED"/>
    <property type="match status" value="1"/>
</dbReference>
<dbReference type="STRING" id="81824.A9UVQ8"/>
<evidence type="ECO:0000259" key="14">
    <source>
        <dbReference type="PROSITE" id="PS51671"/>
    </source>
</evidence>
<evidence type="ECO:0000256" key="9">
    <source>
        <dbReference type="ARBA" id="ARBA00066592"/>
    </source>
</evidence>
<evidence type="ECO:0000313" key="16">
    <source>
        <dbReference type="Proteomes" id="UP000001357"/>
    </source>
</evidence>
<dbReference type="FunFam" id="3.40.50.1100:FF:000041">
    <property type="entry name" value="Threonine ammonia-lyase, variant"/>
    <property type="match status" value="1"/>
</dbReference>
<gene>
    <name evidence="15" type="ORF">MONBRDRAFT_16023</name>
</gene>
<dbReference type="GO" id="GO:0006565">
    <property type="term" value="P:L-serine catabolic process"/>
    <property type="evidence" value="ECO:0000318"/>
    <property type="project" value="GO_Central"/>
</dbReference>
<dbReference type="GO" id="GO:0030170">
    <property type="term" value="F:pyridoxal phosphate binding"/>
    <property type="evidence" value="ECO:0007669"/>
    <property type="project" value="UniProtKB-ARBA"/>
</dbReference>
<dbReference type="RefSeq" id="XP_001744487.1">
    <property type="nucleotide sequence ID" value="XM_001744435.1"/>
</dbReference>
<comment type="cofactor">
    <cofactor evidence="1">
        <name>pyridoxal 5'-phosphate</name>
        <dbReference type="ChEBI" id="CHEBI:597326"/>
    </cofactor>
</comment>
<evidence type="ECO:0000256" key="4">
    <source>
        <dbReference type="ARBA" id="ARBA00023239"/>
    </source>
</evidence>
<dbReference type="Gene3D" id="3.40.50.1100">
    <property type="match status" value="2"/>
</dbReference>
<dbReference type="FunFam" id="3.40.50.1100:FF:000007">
    <property type="entry name" value="L-threonine dehydratase catabolic TdcB"/>
    <property type="match status" value="1"/>
</dbReference>